<feature type="domain" description="Hexokinase N-terminal" evidence="8">
    <location>
        <begin position="76"/>
        <end position="263"/>
    </location>
</feature>
<sequence length="566" mass="61390">MQPLTSAMTTIRRSLLAALKSLLRGKSFLQALFAFWISPKTIQEHNHANGKMIEPPRSIDEFLREAEERLLGPTEGDRLRQFSSDLKAQFRERLHTHAECMLPSFNHLLPTGQEKGQYLALDVGGSTLRVALVELRGREASGRESEIVRMISFKITPEIKKLEGMGFFDWMAARIHEVIHKDVSQTQQDVPIPMGLAWSFPVEQVSLGGGLLLGMGKGFLATNGLLGQDLGEIIKFACEQRNLNVQLAAIINDSSATLLSQAYIHAETRFGLILGTGTNIAVHLPVSALGRPKYGQRPESWFRSASHVIVNTELGMFGRDILPLTRWDELLKATHPRPEFQPLEHLLSGFYLGEICRLALVEAVETTGLLGGELPPSLAAPYSLDTELLSRIEADTTPTPTSAISAFTSAHPSPSPSSTSPSTTPYTPTPNDLSAIRTLAVYITRRSAAILAASVFALWELRHETEAEYLAATPAVNGNVPLLDSTRAEHALPATKVAFNGSVIEHYPGYRARCQGYIDGLVAGSVVDGVGGGRGSVELVPALESSILGAAVALGCAVAQEGYRYV</sequence>
<dbReference type="GO" id="GO:0001678">
    <property type="term" value="P:intracellular glucose homeostasis"/>
    <property type="evidence" value="ECO:0007669"/>
    <property type="project" value="InterPro"/>
</dbReference>
<proteinExistence type="inferred from homology"/>
<keyword evidence="6" id="KW-0324">Glycolysis</keyword>
<feature type="domain" description="Hexokinase C-terminal" evidence="9">
    <location>
        <begin position="270"/>
        <end position="554"/>
    </location>
</feature>
<keyword evidence="3 6" id="KW-0547">Nucleotide-binding</keyword>
<dbReference type="GO" id="GO:0004340">
    <property type="term" value="F:glucokinase activity"/>
    <property type="evidence" value="ECO:0007669"/>
    <property type="project" value="TreeGrafter"/>
</dbReference>
<dbReference type="Pfam" id="PF00349">
    <property type="entry name" value="Hexokinase_1"/>
    <property type="match status" value="1"/>
</dbReference>
<dbReference type="GO" id="GO:0005536">
    <property type="term" value="F:D-glucose binding"/>
    <property type="evidence" value="ECO:0007669"/>
    <property type="project" value="InterPro"/>
</dbReference>
<dbReference type="FunFam" id="3.40.367.20:FF:000011">
    <property type="entry name" value="Phosphotransferase"/>
    <property type="match status" value="1"/>
</dbReference>
<evidence type="ECO:0000256" key="1">
    <source>
        <dbReference type="ARBA" id="ARBA00009225"/>
    </source>
</evidence>
<dbReference type="Proteomes" id="UP001295740">
    <property type="component" value="Unassembled WGS sequence"/>
</dbReference>
<dbReference type="PROSITE" id="PS51748">
    <property type="entry name" value="HEXOKINASE_2"/>
    <property type="match status" value="1"/>
</dbReference>
<keyword evidence="5 6" id="KW-0067">ATP-binding</keyword>
<dbReference type="GO" id="GO:0019158">
    <property type="term" value="F:mannokinase activity"/>
    <property type="evidence" value="ECO:0007669"/>
    <property type="project" value="TreeGrafter"/>
</dbReference>
<evidence type="ECO:0000256" key="7">
    <source>
        <dbReference type="SAM" id="MobiDB-lite"/>
    </source>
</evidence>
<comment type="caution">
    <text evidence="10">The sequence shown here is derived from an EMBL/GenBank/DDBJ whole genome shotgun (WGS) entry which is preliminary data.</text>
</comment>
<dbReference type="GO" id="GO:0005829">
    <property type="term" value="C:cytosol"/>
    <property type="evidence" value="ECO:0007669"/>
    <property type="project" value="TreeGrafter"/>
</dbReference>
<dbReference type="CDD" id="cd24000">
    <property type="entry name" value="ASKHA_NBD_HK"/>
    <property type="match status" value="1"/>
</dbReference>
<evidence type="ECO:0000256" key="6">
    <source>
        <dbReference type="RuleBase" id="RU362007"/>
    </source>
</evidence>
<dbReference type="PRINTS" id="PR00475">
    <property type="entry name" value="HEXOKINASE"/>
</dbReference>
<evidence type="ECO:0000259" key="9">
    <source>
        <dbReference type="Pfam" id="PF03727"/>
    </source>
</evidence>
<evidence type="ECO:0000256" key="3">
    <source>
        <dbReference type="ARBA" id="ARBA00022741"/>
    </source>
</evidence>
<dbReference type="EC" id="2.7.1.-" evidence="6"/>
<keyword evidence="11" id="KW-1185">Reference proteome</keyword>
<keyword evidence="2 6" id="KW-0808">Transferase</keyword>
<evidence type="ECO:0000256" key="4">
    <source>
        <dbReference type="ARBA" id="ARBA00022777"/>
    </source>
</evidence>
<dbReference type="GO" id="GO:0005739">
    <property type="term" value="C:mitochondrion"/>
    <property type="evidence" value="ECO:0007669"/>
    <property type="project" value="TreeGrafter"/>
</dbReference>
<dbReference type="GO" id="GO:0006096">
    <property type="term" value="P:glycolytic process"/>
    <property type="evidence" value="ECO:0007669"/>
    <property type="project" value="UniProtKB-KW"/>
</dbReference>
<evidence type="ECO:0000313" key="11">
    <source>
        <dbReference type="Proteomes" id="UP001295740"/>
    </source>
</evidence>
<dbReference type="PANTHER" id="PTHR19443">
    <property type="entry name" value="HEXOKINASE"/>
    <property type="match status" value="1"/>
</dbReference>
<feature type="region of interest" description="Disordered" evidence="7">
    <location>
        <begin position="400"/>
        <end position="430"/>
    </location>
</feature>
<dbReference type="GO" id="GO:0006006">
    <property type="term" value="P:glucose metabolic process"/>
    <property type="evidence" value="ECO:0007669"/>
    <property type="project" value="TreeGrafter"/>
</dbReference>
<dbReference type="Gene3D" id="3.40.367.20">
    <property type="match status" value="1"/>
</dbReference>
<reference evidence="10" key="1">
    <citation type="submission" date="2023-10" db="EMBL/GenBank/DDBJ databases">
        <authorList>
            <person name="Hackl T."/>
        </authorList>
    </citation>
    <scope>NUCLEOTIDE SEQUENCE</scope>
</reference>
<dbReference type="EMBL" id="CAUWAG010000007">
    <property type="protein sequence ID" value="CAJ2505453.1"/>
    <property type="molecule type" value="Genomic_DNA"/>
</dbReference>
<dbReference type="InterPro" id="IPR022673">
    <property type="entry name" value="Hexokinase_C"/>
</dbReference>
<protein>
    <recommendedName>
        <fullName evidence="6">Phosphotransferase</fullName>
        <ecNumber evidence="6">2.7.1.-</ecNumber>
    </recommendedName>
</protein>
<dbReference type="Pfam" id="PF03727">
    <property type="entry name" value="Hexokinase_2"/>
    <property type="match status" value="1"/>
</dbReference>
<gene>
    <name evidence="10" type="ORF">KHLLAP_LOCUS5921</name>
</gene>
<dbReference type="Gene3D" id="3.30.420.40">
    <property type="match status" value="1"/>
</dbReference>
<evidence type="ECO:0000313" key="10">
    <source>
        <dbReference type="EMBL" id="CAJ2505453.1"/>
    </source>
</evidence>
<dbReference type="InterPro" id="IPR022672">
    <property type="entry name" value="Hexokinase_N"/>
</dbReference>
<keyword evidence="4 6" id="KW-0418">Kinase</keyword>
<evidence type="ECO:0000259" key="8">
    <source>
        <dbReference type="Pfam" id="PF00349"/>
    </source>
</evidence>
<evidence type="ECO:0000256" key="2">
    <source>
        <dbReference type="ARBA" id="ARBA00022679"/>
    </source>
</evidence>
<evidence type="ECO:0000256" key="5">
    <source>
        <dbReference type="ARBA" id="ARBA00022840"/>
    </source>
</evidence>
<dbReference type="GO" id="GO:0006013">
    <property type="term" value="P:mannose metabolic process"/>
    <property type="evidence" value="ECO:0007669"/>
    <property type="project" value="TreeGrafter"/>
</dbReference>
<accession>A0AAI8VI90</accession>
<comment type="similarity">
    <text evidence="1 6">Belongs to the hexokinase family.</text>
</comment>
<dbReference type="InterPro" id="IPR043129">
    <property type="entry name" value="ATPase_NBD"/>
</dbReference>
<dbReference type="InterPro" id="IPR001312">
    <property type="entry name" value="Hexokinase"/>
</dbReference>
<organism evidence="10 11">
    <name type="scientific">Anthostomella pinea</name>
    <dbReference type="NCBI Taxonomy" id="933095"/>
    <lineage>
        <taxon>Eukaryota</taxon>
        <taxon>Fungi</taxon>
        <taxon>Dikarya</taxon>
        <taxon>Ascomycota</taxon>
        <taxon>Pezizomycotina</taxon>
        <taxon>Sordariomycetes</taxon>
        <taxon>Xylariomycetidae</taxon>
        <taxon>Xylariales</taxon>
        <taxon>Xylariaceae</taxon>
        <taxon>Anthostomella</taxon>
    </lineage>
</organism>
<feature type="compositionally biased region" description="Low complexity" evidence="7">
    <location>
        <begin position="408"/>
        <end position="430"/>
    </location>
</feature>
<dbReference type="SUPFAM" id="SSF53067">
    <property type="entry name" value="Actin-like ATPase domain"/>
    <property type="match status" value="2"/>
</dbReference>
<dbReference type="GO" id="GO:0008865">
    <property type="term" value="F:fructokinase activity"/>
    <property type="evidence" value="ECO:0007669"/>
    <property type="project" value="TreeGrafter"/>
</dbReference>
<name>A0AAI8VI90_9PEZI</name>
<dbReference type="AlphaFoldDB" id="A0AAI8VI90"/>
<dbReference type="GO" id="GO:0005524">
    <property type="term" value="F:ATP binding"/>
    <property type="evidence" value="ECO:0007669"/>
    <property type="project" value="UniProtKB-UniRule"/>
</dbReference>
<dbReference type="PANTHER" id="PTHR19443:SF24">
    <property type="entry name" value="PHOSPHOTRANSFERASE"/>
    <property type="match status" value="1"/>
</dbReference>